<dbReference type="KEGG" id="pseg:D3H65_18930"/>
<evidence type="ECO:0000313" key="5">
    <source>
        <dbReference type="Proteomes" id="UP000263900"/>
    </source>
</evidence>
<comment type="similarity">
    <text evidence="1">Belongs to the 'GDSL' lipolytic enzyme family.</text>
</comment>
<evidence type="ECO:0000259" key="3">
    <source>
        <dbReference type="Pfam" id="PF13472"/>
    </source>
</evidence>
<dbReference type="OrthoDB" id="9807041at2"/>
<dbReference type="Pfam" id="PF13472">
    <property type="entry name" value="Lipase_GDSL_2"/>
    <property type="match status" value="1"/>
</dbReference>
<name>A0A3B7MRJ1_9BACT</name>
<dbReference type="PANTHER" id="PTHR43695">
    <property type="entry name" value="PUTATIVE (AFU_ORTHOLOGUE AFUA_2G17250)-RELATED"/>
    <property type="match status" value="1"/>
</dbReference>
<reference evidence="4 5" key="1">
    <citation type="submission" date="2018-09" db="EMBL/GenBank/DDBJ databases">
        <title>Genome sequencing of strain 6GH32-13.</title>
        <authorList>
            <person name="Weon H.-Y."/>
            <person name="Heo J."/>
            <person name="Kwon S.-W."/>
        </authorList>
    </citation>
    <scope>NUCLEOTIDE SEQUENCE [LARGE SCALE GENOMIC DNA]</scope>
    <source>
        <strain evidence="4 5">5GH32-13</strain>
    </source>
</reference>
<keyword evidence="2" id="KW-0378">Hydrolase</keyword>
<evidence type="ECO:0000256" key="2">
    <source>
        <dbReference type="ARBA" id="ARBA00022801"/>
    </source>
</evidence>
<accession>A0A3B7MRJ1</accession>
<feature type="domain" description="SGNH hydrolase-type esterase" evidence="3">
    <location>
        <begin position="37"/>
        <end position="242"/>
    </location>
</feature>
<keyword evidence="5" id="KW-1185">Reference proteome</keyword>
<dbReference type="GO" id="GO:0016788">
    <property type="term" value="F:hydrolase activity, acting on ester bonds"/>
    <property type="evidence" value="ECO:0007669"/>
    <property type="project" value="UniProtKB-ARBA"/>
</dbReference>
<gene>
    <name evidence="4" type="ORF">D3H65_18930</name>
</gene>
<dbReference type="EMBL" id="CP032157">
    <property type="protein sequence ID" value="AXY75929.1"/>
    <property type="molecule type" value="Genomic_DNA"/>
</dbReference>
<dbReference type="InterPro" id="IPR013830">
    <property type="entry name" value="SGNH_hydro"/>
</dbReference>
<dbReference type="PANTHER" id="PTHR43695:SF1">
    <property type="entry name" value="RHAMNOGALACTURONAN ACETYLESTERASE"/>
    <property type="match status" value="1"/>
</dbReference>
<dbReference type="Gene3D" id="3.40.50.1110">
    <property type="entry name" value="SGNH hydrolase"/>
    <property type="match status" value="1"/>
</dbReference>
<dbReference type="AlphaFoldDB" id="A0A3B7MRJ1"/>
<sequence length="265" mass="29601">MNTKLSKYLKLSVLLFTVAATMSFIIWQQQKPTLYIIGDSTVRNGDGSGSNQQWGWGSLIAPFFDTSAISVRNHAIGGRSSRTFINDGRWQRILEELKPGDFVIMQFGHNDASPLDDTARARGTIRGTGDESKEIYNPITKKQEVVYTYGWYMRKYVNEAKAKGATAIICSPVPRNNFKDGKVSRADDSYGKWARETATTTGAWFIDLNNAIGEEYEKLGADKVNTFFPADHTHTNLAGAQLNAEIVIKGIQGLKDCRLNKYLKK</sequence>
<dbReference type="RefSeq" id="WP_119051810.1">
    <property type="nucleotide sequence ID" value="NZ_CP032157.1"/>
</dbReference>
<dbReference type="InterPro" id="IPR037459">
    <property type="entry name" value="RhgT-like"/>
</dbReference>
<evidence type="ECO:0000256" key="1">
    <source>
        <dbReference type="ARBA" id="ARBA00008668"/>
    </source>
</evidence>
<protein>
    <submittedName>
        <fullName evidence="4">Rhamnogalacturonan acetylesterase</fullName>
    </submittedName>
</protein>
<evidence type="ECO:0000313" key="4">
    <source>
        <dbReference type="EMBL" id="AXY75929.1"/>
    </source>
</evidence>
<proteinExistence type="inferred from homology"/>
<dbReference type="CDD" id="cd01821">
    <property type="entry name" value="Rhamnogalacturan_acetylesterase_like"/>
    <property type="match status" value="1"/>
</dbReference>
<organism evidence="4 5">
    <name type="scientific">Paraflavitalea soli</name>
    <dbReference type="NCBI Taxonomy" id="2315862"/>
    <lineage>
        <taxon>Bacteria</taxon>
        <taxon>Pseudomonadati</taxon>
        <taxon>Bacteroidota</taxon>
        <taxon>Chitinophagia</taxon>
        <taxon>Chitinophagales</taxon>
        <taxon>Chitinophagaceae</taxon>
        <taxon>Paraflavitalea</taxon>
    </lineage>
</organism>
<dbReference type="InterPro" id="IPR036514">
    <property type="entry name" value="SGNH_hydro_sf"/>
</dbReference>
<dbReference type="Proteomes" id="UP000263900">
    <property type="component" value="Chromosome"/>
</dbReference>
<dbReference type="SUPFAM" id="SSF52266">
    <property type="entry name" value="SGNH hydrolase"/>
    <property type="match status" value="1"/>
</dbReference>